<feature type="domain" description="Transcriptional repressor PaaX-like central Cas2-like" evidence="3">
    <location>
        <begin position="101"/>
        <end position="158"/>
    </location>
</feature>
<dbReference type="InterPro" id="IPR011965">
    <property type="entry name" value="PaaX_trns_reg"/>
</dbReference>
<dbReference type="InterPro" id="IPR036388">
    <property type="entry name" value="WH-like_DNA-bd_sf"/>
</dbReference>
<dbReference type="InterPro" id="IPR013225">
    <property type="entry name" value="PaaX_C"/>
</dbReference>
<proteinExistence type="predicted"/>
<dbReference type="OrthoDB" id="2270427at2"/>
<evidence type="ECO:0000313" key="5">
    <source>
        <dbReference type="Proteomes" id="UP000305836"/>
    </source>
</evidence>
<comment type="caution">
    <text evidence="4">The sequence shown here is derived from an EMBL/GenBank/DDBJ whole genome shotgun (WGS) entry which is preliminary data.</text>
</comment>
<keyword evidence="5" id="KW-1185">Reference proteome</keyword>
<evidence type="ECO:0000259" key="1">
    <source>
        <dbReference type="Pfam" id="PF07848"/>
    </source>
</evidence>
<dbReference type="Gene3D" id="1.20.58.1460">
    <property type="match status" value="1"/>
</dbReference>
<dbReference type="EMBL" id="SZPZ01000005">
    <property type="protein sequence ID" value="TKK75444.1"/>
    <property type="molecule type" value="Genomic_DNA"/>
</dbReference>
<dbReference type="InterPro" id="IPR012906">
    <property type="entry name" value="PaaX-like_N"/>
</dbReference>
<evidence type="ECO:0000259" key="2">
    <source>
        <dbReference type="Pfam" id="PF08223"/>
    </source>
</evidence>
<dbReference type="Pfam" id="PF07848">
    <property type="entry name" value="PaaX"/>
    <property type="match status" value="1"/>
</dbReference>
<dbReference type="Proteomes" id="UP000305836">
    <property type="component" value="Unassembled WGS sequence"/>
</dbReference>
<dbReference type="AlphaFoldDB" id="A0A4U3LK95"/>
<evidence type="ECO:0000259" key="3">
    <source>
        <dbReference type="Pfam" id="PF20803"/>
    </source>
</evidence>
<feature type="domain" description="Transcriptional repressor PaaX-like N-terminal" evidence="1">
    <location>
        <begin position="3"/>
        <end position="70"/>
    </location>
</feature>
<organism evidence="4 5">
    <name type="scientific">Kribbella jiaozuonensis</name>
    <dbReference type="NCBI Taxonomy" id="2575441"/>
    <lineage>
        <taxon>Bacteria</taxon>
        <taxon>Bacillati</taxon>
        <taxon>Actinomycetota</taxon>
        <taxon>Actinomycetes</taxon>
        <taxon>Propionibacteriales</taxon>
        <taxon>Kribbellaceae</taxon>
        <taxon>Kribbella</taxon>
    </lineage>
</organism>
<evidence type="ECO:0000313" key="4">
    <source>
        <dbReference type="EMBL" id="TKK75444.1"/>
    </source>
</evidence>
<gene>
    <name evidence="4" type="ORF">FDA38_34155</name>
</gene>
<dbReference type="PIRSF" id="PIRSF020623">
    <property type="entry name" value="PaaX"/>
    <property type="match status" value="1"/>
</dbReference>
<sequence>MHARSALFDLYGDHLRARGARAPVAALVQLLAPLGVHPPAVRTAVSRMVRQGWLEPVRIEGQPGYALTSRARRRLDDAAARIYRTAPDGTPVVTGSEGPGDWDRHWHLGILREVPNARRREQLASQLAFLGWAPLSDGAWVGLRNDTEVDQILGMEGIAADRFRAPVDDGAVEFARRVWKLDELGASYDAWLIEAKSLVDEAGDGGGDEQAFAVRSELVHEWRKFLFRDPGLPDELLPDDWAGTRAAEFFDFHAERLGPAAGRFVDNCLTLH</sequence>
<name>A0A4U3LK95_9ACTN</name>
<reference evidence="4 5" key="1">
    <citation type="submission" date="2019-04" db="EMBL/GenBank/DDBJ databases">
        <title>Kribbella sp. NEAU-THZ 27 nov., a novel actinomycete isolated from soil.</title>
        <authorList>
            <person name="Duan L."/>
        </authorList>
    </citation>
    <scope>NUCLEOTIDE SEQUENCE [LARGE SCALE GENOMIC DNA]</scope>
    <source>
        <strain evidence="5">NEAU-THZ27</strain>
    </source>
</reference>
<dbReference type="InterPro" id="IPR048846">
    <property type="entry name" value="PaaX-like_central"/>
</dbReference>
<protein>
    <submittedName>
        <fullName evidence="4">PaaX family transcriptional regulator</fullName>
    </submittedName>
</protein>
<dbReference type="Pfam" id="PF08223">
    <property type="entry name" value="PaaX_C"/>
    <property type="match status" value="1"/>
</dbReference>
<dbReference type="Gene3D" id="1.10.10.10">
    <property type="entry name" value="Winged helix-like DNA-binding domain superfamily/Winged helix DNA-binding domain"/>
    <property type="match status" value="1"/>
</dbReference>
<dbReference type="Pfam" id="PF20803">
    <property type="entry name" value="PaaX_M"/>
    <property type="match status" value="1"/>
</dbReference>
<feature type="domain" description="Transcriptional repressor PaaX-like C-terminal" evidence="2">
    <location>
        <begin position="179"/>
        <end position="266"/>
    </location>
</feature>
<dbReference type="RefSeq" id="WP_137258298.1">
    <property type="nucleotide sequence ID" value="NZ_JBHSPQ010000005.1"/>
</dbReference>
<dbReference type="PANTHER" id="PTHR30319:SF1">
    <property type="entry name" value="TRANSCRIPTIONAL REPRESSOR PAAX"/>
    <property type="match status" value="1"/>
</dbReference>
<dbReference type="GO" id="GO:0006351">
    <property type="term" value="P:DNA-templated transcription"/>
    <property type="evidence" value="ECO:0007669"/>
    <property type="project" value="InterPro"/>
</dbReference>
<dbReference type="PANTHER" id="PTHR30319">
    <property type="entry name" value="PHENYLACETIC ACID REGULATOR-RELATED TRANSCRIPTIONAL REPRESSOR"/>
    <property type="match status" value="1"/>
</dbReference>
<accession>A0A4U3LK95</accession>